<dbReference type="InterPro" id="IPR003439">
    <property type="entry name" value="ABC_transporter-like_ATP-bd"/>
</dbReference>
<dbReference type="RefSeq" id="WP_090982156.1">
    <property type="nucleotide sequence ID" value="NZ_FOJM01000005.1"/>
</dbReference>
<evidence type="ECO:0000256" key="2">
    <source>
        <dbReference type="ARBA" id="ARBA00022840"/>
    </source>
</evidence>
<reference evidence="5" key="1">
    <citation type="submission" date="2016-10" db="EMBL/GenBank/DDBJ databases">
        <authorList>
            <person name="Varghese N."/>
            <person name="Submissions S."/>
        </authorList>
    </citation>
    <scope>NUCLEOTIDE SEQUENCE [LARGE SCALE GENOMIC DNA]</scope>
    <source>
        <strain evidence="5">DSM 18130</strain>
    </source>
</reference>
<dbReference type="STRING" id="332999.SAMN04488511_105188"/>
<feature type="domain" description="ABC transporter" evidence="3">
    <location>
        <begin position="4"/>
        <end position="218"/>
    </location>
</feature>
<dbReference type="SMART" id="SM00382">
    <property type="entry name" value="AAA"/>
    <property type="match status" value="1"/>
</dbReference>
<dbReference type="GO" id="GO:0005524">
    <property type="term" value="F:ATP binding"/>
    <property type="evidence" value="ECO:0007669"/>
    <property type="project" value="UniProtKB-KW"/>
</dbReference>
<keyword evidence="1" id="KW-0547">Nucleotide-binding</keyword>
<protein>
    <submittedName>
        <fullName evidence="4">ABC-type lipopolysaccharide export system, ATPase component</fullName>
    </submittedName>
</protein>
<dbReference type="Proteomes" id="UP000198836">
    <property type="component" value="Unassembled WGS sequence"/>
</dbReference>
<dbReference type="PANTHER" id="PTHR43158">
    <property type="entry name" value="SKFA PEPTIDE EXPORT ATP-BINDING PROTEIN SKFE"/>
    <property type="match status" value="1"/>
</dbReference>
<dbReference type="Pfam" id="PF00005">
    <property type="entry name" value="ABC_tran"/>
    <property type="match status" value="1"/>
</dbReference>
<evidence type="ECO:0000259" key="3">
    <source>
        <dbReference type="PROSITE" id="PS50893"/>
    </source>
</evidence>
<keyword evidence="2" id="KW-0067">ATP-binding</keyword>
<proteinExistence type="predicted"/>
<evidence type="ECO:0000256" key="1">
    <source>
        <dbReference type="ARBA" id="ARBA00022741"/>
    </source>
</evidence>
<dbReference type="EMBL" id="FOJM01000005">
    <property type="protein sequence ID" value="SFA45899.1"/>
    <property type="molecule type" value="Genomic_DNA"/>
</dbReference>
<gene>
    <name evidence="4" type="ORF">SAMN04488511_105188</name>
</gene>
<evidence type="ECO:0000313" key="5">
    <source>
        <dbReference type="Proteomes" id="UP000198836"/>
    </source>
</evidence>
<keyword evidence="5" id="KW-1185">Reference proteome</keyword>
<dbReference type="AlphaFoldDB" id="A0A1I0T2A8"/>
<evidence type="ECO:0000313" key="4">
    <source>
        <dbReference type="EMBL" id="SFA45899.1"/>
    </source>
</evidence>
<name>A0A1I0T2A8_9SPHI</name>
<accession>A0A1I0T2A8</accession>
<dbReference type="SUPFAM" id="SSF52540">
    <property type="entry name" value="P-loop containing nucleoside triphosphate hydrolases"/>
    <property type="match status" value="1"/>
</dbReference>
<dbReference type="GO" id="GO:0016887">
    <property type="term" value="F:ATP hydrolysis activity"/>
    <property type="evidence" value="ECO:0007669"/>
    <property type="project" value="InterPro"/>
</dbReference>
<dbReference type="OrthoDB" id="9785229at2"/>
<dbReference type="PANTHER" id="PTHR43158:SF2">
    <property type="entry name" value="SKFA PEPTIDE EXPORT ATP-BINDING PROTEIN SKFE"/>
    <property type="match status" value="1"/>
</dbReference>
<dbReference type="PROSITE" id="PS50893">
    <property type="entry name" value="ABC_TRANSPORTER_2"/>
    <property type="match status" value="1"/>
</dbReference>
<organism evidence="4 5">
    <name type="scientific">Pedobacter suwonensis</name>
    <dbReference type="NCBI Taxonomy" id="332999"/>
    <lineage>
        <taxon>Bacteria</taxon>
        <taxon>Pseudomonadati</taxon>
        <taxon>Bacteroidota</taxon>
        <taxon>Sphingobacteriia</taxon>
        <taxon>Sphingobacteriales</taxon>
        <taxon>Sphingobacteriaceae</taxon>
        <taxon>Pedobacter</taxon>
    </lineage>
</organism>
<dbReference type="Gene3D" id="3.40.50.300">
    <property type="entry name" value="P-loop containing nucleotide triphosphate hydrolases"/>
    <property type="match status" value="1"/>
</dbReference>
<sequence length="219" mass="25028">MQGLSIDSVNQFFADREVLSSVYLNCKIGEVVGLLGRNGSGKSTLLQIIFGSVKANFKHLNINNKVYHKGYQSKNLSYLPQDNFIPDQITVLQAVDTFCKKQKAELKQIDFVTNHLSAKFYNLSGGERRFMECLLMIYSDTEYILLDEPFSQLSPLWIEELKKHINKEKAKKGFILTDHYYQSILDISDRVVLLHNKCNYTINNADDLITHGYLSGFTA</sequence>
<dbReference type="InterPro" id="IPR003593">
    <property type="entry name" value="AAA+_ATPase"/>
</dbReference>
<dbReference type="InterPro" id="IPR027417">
    <property type="entry name" value="P-loop_NTPase"/>
</dbReference>